<dbReference type="EMBL" id="JANJQO010000856">
    <property type="protein sequence ID" value="KAJ2974239.1"/>
    <property type="molecule type" value="Genomic_DNA"/>
</dbReference>
<organism evidence="1 2">
    <name type="scientific">Zarea fungicola</name>
    <dbReference type="NCBI Taxonomy" id="93591"/>
    <lineage>
        <taxon>Eukaryota</taxon>
        <taxon>Fungi</taxon>
        <taxon>Dikarya</taxon>
        <taxon>Ascomycota</taxon>
        <taxon>Pezizomycotina</taxon>
        <taxon>Sordariomycetes</taxon>
        <taxon>Hypocreomycetidae</taxon>
        <taxon>Hypocreales</taxon>
        <taxon>Cordycipitaceae</taxon>
        <taxon>Zarea</taxon>
    </lineage>
</organism>
<accession>A0ACC1N5P6</accession>
<keyword evidence="2" id="KW-1185">Reference proteome</keyword>
<evidence type="ECO:0000313" key="1">
    <source>
        <dbReference type="EMBL" id="KAJ2974239.1"/>
    </source>
</evidence>
<comment type="caution">
    <text evidence="1">The sequence shown here is derived from an EMBL/GenBank/DDBJ whole genome shotgun (WGS) entry which is preliminary data.</text>
</comment>
<protein>
    <submittedName>
        <fullName evidence="1">Uncharacterized protein</fullName>
    </submittedName>
</protein>
<name>A0ACC1N5P6_9HYPO</name>
<sequence length="511" mass="55689">MVQDFNITDDPSKISVYAGMVTSAFTLAEFATGVLWGRLSDRIGRKPVLLSGLAGTALSVLIFGFAPNLPVALFARALGGLLNGNIGVLQTTVAELVTVKEQQPRAYTIMPMVWCIGSIVGPMIGGALARPCISYPTIFAKGTIWDHYPYLLPNLFSACTVLFGVVIGLLFLDETHAKKKLQRDRCREVGDKITAFVVRASNCKRRAPEKRSLLHDETHFGYSTISSRARSVMSEDDEPLPTYMSQESSPKLSPVDTPGSPIVTGVETAVEKTRIFTRPVIMNIMSYGILAFHTMTFDQLFPIFLSTASPENPVQKLPFKFVDGFGLDTKTIGVIMSAQGLYSLFSNYLVVAPVTRRLGSLRLFRLIAFSYFSLYLVTPYLVLLPESMRMPAIYLLVIWKCTFATMAYPSNAILLANSAPSKEVLGTINGVAASTASLCRALGPTVSGFLYALGLQTGYSGLAWWFSGATTLVGAYLSSQITEGGYKSAATGEEEQLLNSMMEDEYDEEAN</sequence>
<gene>
    <name evidence="1" type="ORF">NQ176_g6162</name>
</gene>
<evidence type="ECO:0000313" key="2">
    <source>
        <dbReference type="Proteomes" id="UP001143910"/>
    </source>
</evidence>
<dbReference type="Proteomes" id="UP001143910">
    <property type="component" value="Unassembled WGS sequence"/>
</dbReference>
<reference evidence="1" key="1">
    <citation type="submission" date="2022-08" db="EMBL/GenBank/DDBJ databases">
        <title>Genome Sequence of Lecanicillium fungicola.</title>
        <authorList>
            <person name="Buettner E."/>
        </authorList>
    </citation>
    <scope>NUCLEOTIDE SEQUENCE</scope>
    <source>
        <strain evidence="1">Babe33</strain>
    </source>
</reference>
<proteinExistence type="predicted"/>